<dbReference type="SUPFAM" id="SSF53623">
    <property type="entry name" value="MurD-like peptide ligases, catalytic domain"/>
    <property type="match status" value="1"/>
</dbReference>
<evidence type="ECO:0000259" key="17">
    <source>
        <dbReference type="Pfam" id="PF08245"/>
    </source>
</evidence>
<keyword evidence="8 14" id="KW-0067">ATP-binding</keyword>
<dbReference type="GO" id="GO:0005524">
    <property type="term" value="F:ATP binding"/>
    <property type="evidence" value="ECO:0007669"/>
    <property type="project" value="UniProtKB-UniRule"/>
</dbReference>
<dbReference type="AlphaFoldDB" id="A0A517T6E9"/>
<dbReference type="InterPro" id="IPR013221">
    <property type="entry name" value="Mur_ligase_cen"/>
</dbReference>
<comment type="catalytic activity">
    <reaction evidence="13 14">
        <text>UDP-N-acetyl-alpha-D-muramate + L-alanine + ATP = UDP-N-acetyl-alpha-D-muramoyl-L-alanine + ADP + phosphate + H(+)</text>
        <dbReference type="Rhea" id="RHEA:23372"/>
        <dbReference type="ChEBI" id="CHEBI:15378"/>
        <dbReference type="ChEBI" id="CHEBI:30616"/>
        <dbReference type="ChEBI" id="CHEBI:43474"/>
        <dbReference type="ChEBI" id="CHEBI:57972"/>
        <dbReference type="ChEBI" id="CHEBI:70757"/>
        <dbReference type="ChEBI" id="CHEBI:83898"/>
        <dbReference type="ChEBI" id="CHEBI:456216"/>
        <dbReference type="EC" id="6.3.2.8"/>
    </reaction>
</comment>
<evidence type="ECO:0000259" key="15">
    <source>
        <dbReference type="Pfam" id="PF01225"/>
    </source>
</evidence>
<dbReference type="GO" id="GO:0071555">
    <property type="term" value="P:cell wall organization"/>
    <property type="evidence" value="ECO:0007669"/>
    <property type="project" value="UniProtKB-KW"/>
</dbReference>
<dbReference type="GO" id="GO:0009252">
    <property type="term" value="P:peptidoglycan biosynthetic process"/>
    <property type="evidence" value="ECO:0007669"/>
    <property type="project" value="UniProtKB-UniRule"/>
</dbReference>
<comment type="subcellular location">
    <subcellularLocation>
        <location evidence="1 14">Cytoplasm</location>
    </subcellularLocation>
</comment>
<evidence type="ECO:0000256" key="5">
    <source>
        <dbReference type="ARBA" id="ARBA00022598"/>
    </source>
</evidence>
<dbReference type="KEGG" id="chya:V22_11850"/>
<dbReference type="InterPro" id="IPR005758">
    <property type="entry name" value="UDP-N-AcMur_Ala_ligase_MurC"/>
</dbReference>
<proteinExistence type="inferred from homology"/>
<evidence type="ECO:0000256" key="9">
    <source>
        <dbReference type="ARBA" id="ARBA00022960"/>
    </source>
</evidence>
<keyword evidence="11 14" id="KW-0131">Cell cycle</keyword>
<keyword evidence="7 14" id="KW-0547">Nucleotide-binding</keyword>
<keyword evidence="12 14" id="KW-0961">Cell wall biogenesis/degradation</keyword>
<comment type="pathway">
    <text evidence="2 14">Cell wall biogenesis; peptidoglycan biosynthesis.</text>
</comment>
<dbReference type="UniPathway" id="UPA00219"/>
<dbReference type="InterPro" id="IPR036565">
    <property type="entry name" value="Mur-like_cat_sf"/>
</dbReference>
<feature type="binding site" evidence="14">
    <location>
        <begin position="130"/>
        <end position="136"/>
    </location>
    <ligand>
        <name>ATP</name>
        <dbReference type="ChEBI" id="CHEBI:30616"/>
    </ligand>
</feature>
<dbReference type="Gene3D" id="3.40.1190.10">
    <property type="entry name" value="Mur-like, catalytic domain"/>
    <property type="match status" value="1"/>
</dbReference>
<evidence type="ECO:0000256" key="12">
    <source>
        <dbReference type="ARBA" id="ARBA00023316"/>
    </source>
</evidence>
<protein>
    <recommendedName>
        <fullName evidence="3 14">UDP-N-acetylmuramate--L-alanine ligase</fullName>
        <ecNumber evidence="3 14">6.3.2.8</ecNumber>
    </recommendedName>
    <alternativeName>
        <fullName evidence="14">UDP-N-acetylmuramoyl-L-alanine synthetase</fullName>
    </alternativeName>
</protein>
<dbReference type="RefSeq" id="WP_145260711.1">
    <property type="nucleotide sequence ID" value="NZ_CP036316.1"/>
</dbReference>
<keyword evidence="9 14" id="KW-0133">Cell shape</keyword>
<dbReference type="InterPro" id="IPR050061">
    <property type="entry name" value="MurCDEF_pg_biosynth"/>
</dbReference>
<evidence type="ECO:0000256" key="1">
    <source>
        <dbReference type="ARBA" id="ARBA00004496"/>
    </source>
</evidence>
<comment type="similarity">
    <text evidence="14">Belongs to the MurCDEF family.</text>
</comment>
<dbReference type="Pfam" id="PF02875">
    <property type="entry name" value="Mur_ligase_C"/>
    <property type="match status" value="1"/>
</dbReference>
<reference evidence="18 19" key="1">
    <citation type="submission" date="2019-02" db="EMBL/GenBank/DDBJ databases">
        <title>Deep-cultivation of Planctomycetes and their phenomic and genomic characterization uncovers novel biology.</title>
        <authorList>
            <person name="Wiegand S."/>
            <person name="Jogler M."/>
            <person name="Boedeker C."/>
            <person name="Pinto D."/>
            <person name="Vollmers J."/>
            <person name="Rivas-Marin E."/>
            <person name="Kohn T."/>
            <person name="Peeters S.H."/>
            <person name="Heuer A."/>
            <person name="Rast P."/>
            <person name="Oberbeckmann S."/>
            <person name="Bunk B."/>
            <person name="Jeske O."/>
            <person name="Meyerdierks A."/>
            <person name="Storesund J.E."/>
            <person name="Kallscheuer N."/>
            <person name="Luecker S."/>
            <person name="Lage O.M."/>
            <person name="Pohl T."/>
            <person name="Merkel B.J."/>
            <person name="Hornburger P."/>
            <person name="Mueller R.-W."/>
            <person name="Bruemmer F."/>
            <person name="Labrenz M."/>
            <person name="Spormann A.M."/>
            <person name="Op den Camp H."/>
            <person name="Overmann J."/>
            <person name="Amann R."/>
            <person name="Jetten M.S.M."/>
            <person name="Mascher T."/>
            <person name="Medema M.H."/>
            <person name="Devos D.P."/>
            <person name="Kaster A.-K."/>
            <person name="Ovreas L."/>
            <person name="Rohde M."/>
            <person name="Galperin M.Y."/>
            <person name="Jogler C."/>
        </authorList>
    </citation>
    <scope>NUCLEOTIDE SEQUENCE [LARGE SCALE GENOMIC DNA]</scope>
    <source>
        <strain evidence="18 19">V22</strain>
    </source>
</reference>
<feature type="domain" description="Mur ligase N-terminal catalytic" evidence="15">
    <location>
        <begin position="27"/>
        <end position="123"/>
    </location>
</feature>
<dbReference type="Gene3D" id="3.40.50.720">
    <property type="entry name" value="NAD(P)-binding Rossmann-like Domain"/>
    <property type="match status" value="1"/>
</dbReference>
<dbReference type="GO" id="GO:0051301">
    <property type="term" value="P:cell division"/>
    <property type="evidence" value="ECO:0007669"/>
    <property type="project" value="UniProtKB-KW"/>
</dbReference>
<evidence type="ECO:0000256" key="4">
    <source>
        <dbReference type="ARBA" id="ARBA00022490"/>
    </source>
</evidence>
<evidence type="ECO:0000256" key="14">
    <source>
        <dbReference type="HAMAP-Rule" id="MF_00046"/>
    </source>
</evidence>
<dbReference type="OrthoDB" id="9804126at2"/>
<dbReference type="PANTHER" id="PTHR43445:SF3">
    <property type="entry name" value="UDP-N-ACETYLMURAMATE--L-ALANINE LIGASE"/>
    <property type="match status" value="1"/>
</dbReference>
<feature type="domain" description="Mur ligase C-terminal" evidence="16">
    <location>
        <begin position="332"/>
        <end position="463"/>
    </location>
</feature>
<dbReference type="GO" id="GO:0008763">
    <property type="term" value="F:UDP-N-acetylmuramate-L-alanine ligase activity"/>
    <property type="evidence" value="ECO:0007669"/>
    <property type="project" value="UniProtKB-UniRule"/>
</dbReference>
<dbReference type="GO" id="GO:0008360">
    <property type="term" value="P:regulation of cell shape"/>
    <property type="evidence" value="ECO:0007669"/>
    <property type="project" value="UniProtKB-KW"/>
</dbReference>
<keyword evidence="10 14" id="KW-0573">Peptidoglycan synthesis</keyword>
<evidence type="ECO:0000256" key="8">
    <source>
        <dbReference type="ARBA" id="ARBA00022840"/>
    </source>
</evidence>
<dbReference type="Pfam" id="PF01225">
    <property type="entry name" value="Mur_ligase"/>
    <property type="match status" value="1"/>
</dbReference>
<dbReference type="EC" id="6.3.2.8" evidence="3 14"/>
<evidence type="ECO:0000256" key="2">
    <source>
        <dbReference type="ARBA" id="ARBA00004752"/>
    </source>
</evidence>
<name>A0A517T6E9_9PLAN</name>
<dbReference type="SUPFAM" id="SSF51984">
    <property type="entry name" value="MurCD N-terminal domain"/>
    <property type="match status" value="1"/>
</dbReference>
<gene>
    <name evidence="14 18" type="primary">murC</name>
    <name evidence="18" type="ORF">V22_11850</name>
</gene>
<dbReference type="NCBIfam" id="TIGR01082">
    <property type="entry name" value="murC"/>
    <property type="match status" value="1"/>
</dbReference>
<organism evidence="18 19">
    <name type="scientific">Calycomorphotria hydatis</name>
    <dbReference type="NCBI Taxonomy" id="2528027"/>
    <lineage>
        <taxon>Bacteria</taxon>
        <taxon>Pseudomonadati</taxon>
        <taxon>Planctomycetota</taxon>
        <taxon>Planctomycetia</taxon>
        <taxon>Planctomycetales</taxon>
        <taxon>Planctomycetaceae</taxon>
        <taxon>Calycomorphotria</taxon>
    </lineage>
</organism>
<comment type="function">
    <text evidence="14">Cell wall formation.</text>
</comment>
<dbReference type="Proteomes" id="UP000319976">
    <property type="component" value="Chromosome"/>
</dbReference>
<keyword evidence="5 14" id="KW-0436">Ligase</keyword>
<dbReference type="GO" id="GO:0005737">
    <property type="term" value="C:cytoplasm"/>
    <property type="evidence" value="ECO:0007669"/>
    <property type="project" value="UniProtKB-SubCell"/>
</dbReference>
<keyword evidence="6 14" id="KW-0132">Cell division</keyword>
<dbReference type="HAMAP" id="MF_00046">
    <property type="entry name" value="MurC"/>
    <property type="match status" value="1"/>
</dbReference>
<evidence type="ECO:0000256" key="10">
    <source>
        <dbReference type="ARBA" id="ARBA00022984"/>
    </source>
</evidence>
<keyword evidence="19" id="KW-1185">Reference proteome</keyword>
<evidence type="ECO:0000256" key="7">
    <source>
        <dbReference type="ARBA" id="ARBA00022741"/>
    </source>
</evidence>
<dbReference type="PANTHER" id="PTHR43445">
    <property type="entry name" value="UDP-N-ACETYLMURAMATE--L-ALANINE LIGASE-RELATED"/>
    <property type="match status" value="1"/>
</dbReference>
<accession>A0A517T6E9</accession>
<evidence type="ECO:0000256" key="13">
    <source>
        <dbReference type="ARBA" id="ARBA00047833"/>
    </source>
</evidence>
<evidence type="ECO:0000256" key="6">
    <source>
        <dbReference type="ARBA" id="ARBA00022618"/>
    </source>
</evidence>
<dbReference type="InterPro" id="IPR004101">
    <property type="entry name" value="Mur_ligase_C"/>
</dbReference>
<evidence type="ECO:0000256" key="11">
    <source>
        <dbReference type="ARBA" id="ARBA00023306"/>
    </source>
</evidence>
<evidence type="ECO:0000313" key="19">
    <source>
        <dbReference type="Proteomes" id="UP000319976"/>
    </source>
</evidence>
<feature type="domain" description="Mur ligase central" evidence="17">
    <location>
        <begin position="128"/>
        <end position="309"/>
    </location>
</feature>
<dbReference type="Gene3D" id="3.90.190.20">
    <property type="entry name" value="Mur ligase, C-terminal domain"/>
    <property type="match status" value="1"/>
</dbReference>
<dbReference type="InterPro" id="IPR036615">
    <property type="entry name" value="Mur_ligase_C_dom_sf"/>
</dbReference>
<evidence type="ECO:0000259" key="16">
    <source>
        <dbReference type="Pfam" id="PF02875"/>
    </source>
</evidence>
<sequence length="483" mass="52538">MATIDSTQQFFRYLASPSTTLTVPSAHLVGIGGSGMKSLADFLAAKGCRITGSDQASSAIAQLKTHGFRIHSGHDDAHLPEDVDLLIHSSAVTAENPERIAATTRDIPQLSYAETLGRMMRDHEGIAIAGTHGKSTVAAMIATILRQNGKDPSAIIGAAVRTPVGPRAIGWAGRGDYLVTESCEYQSNFLNGRPKYAAVLNVEHDHVDCFPTVGEVHSAFQQFIGQVSSSGLVLLRDDIDGANKLREASHCRVVSFSTKPSLGWWSAEAKKLERGQRFRLFNEEKYAGEITISLPGRHNQLNAVAAAAFCAELGVPFSDIREGLWAFRGLSRRFEYRGSWRGRLMYDDYAHHPTAVEAVIETARRIHPDRNVRIAFEPHQSARLNAFREEFAAALSGADEVLVAPVFTAREETGDPVELAQNLAKVIEKRGTPAKSVASLDHIVTNLDDTASPGDVLITMGAGQIDRVHDDISKRLQRYHAAG</sequence>
<dbReference type="Pfam" id="PF08245">
    <property type="entry name" value="Mur_ligase_M"/>
    <property type="match status" value="1"/>
</dbReference>
<dbReference type="SUPFAM" id="SSF53244">
    <property type="entry name" value="MurD-like peptide ligases, peptide-binding domain"/>
    <property type="match status" value="1"/>
</dbReference>
<keyword evidence="4 14" id="KW-0963">Cytoplasm</keyword>
<dbReference type="EMBL" id="CP036316">
    <property type="protein sequence ID" value="QDT63955.1"/>
    <property type="molecule type" value="Genomic_DNA"/>
</dbReference>
<evidence type="ECO:0000256" key="3">
    <source>
        <dbReference type="ARBA" id="ARBA00012211"/>
    </source>
</evidence>
<evidence type="ECO:0000313" key="18">
    <source>
        <dbReference type="EMBL" id="QDT63955.1"/>
    </source>
</evidence>
<dbReference type="InterPro" id="IPR000713">
    <property type="entry name" value="Mur_ligase_N"/>
</dbReference>